<evidence type="ECO:0000313" key="2">
    <source>
        <dbReference type="EMBL" id="CAB1275623.1"/>
    </source>
</evidence>
<keyword evidence="1" id="KW-0472">Membrane</keyword>
<dbReference type="AlphaFoldDB" id="A0A7G1Q962"/>
<evidence type="ECO:0000313" key="3">
    <source>
        <dbReference type="Proteomes" id="UP000516072"/>
    </source>
</evidence>
<feature type="transmembrane region" description="Helical" evidence="1">
    <location>
        <begin position="104"/>
        <end position="130"/>
    </location>
</feature>
<dbReference type="RefSeq" id="WP_197745068.1">
    <property type="nucleotide sequence ID" value="NZ_LR778175.1"/>
</dbReference>
<sequence length="134" mass="15229">MSLNQDEIIQIVAKEFDILLTKDDPILAVLAVHDVVLKSYTTEVTKNIEQTRNRLELFTSDYQNQIKSLTQDLIKEGYTLQEKIKDLLEQDRQNSQIKNRRINIAFWIAITLTSVASIAAVVAIVLIKILGICS</sequence>
<protein>
    <recommendedName>
        <fullName evidence="4">Conjugal transfer protein TraM</fullName>
    </recommendedName>
</protein>
<evidence type="ECO:0008006" key="4">
    <source>
        <dbReference type="Google" id="ProtNLM"/>
    </source>
</evidence>
<organism evidence="2 3">
    <name type="scientific">Candidatus Nitrosacidococcus tergens</name>
    <dbReference type="NCBI Taxonomy" id="553981"/>
    <lineage>
        <taxon>Bacteria</taxon>
        <taxon>Pseudomonadati</taxon>
        <taxon>Pseudomonadota</taxon>
        <taxon>Gammaproteobacteria</taxon>
        <taxon>Chromatiales</taxon>
        <taxon>Chromatiaceae</taxon>
        <taxon>Candidatus Nitrosacidococcus</taxon>
    </lineage>
</organism>
<keyword evidence="1" id="KW-0812">Transmembrane</keyword>
<reference evidence="2 3" key="1">
    <citation type="submission" date="2020-03" db="EMBL/GenBank/DDBJ databases">
        <authorList>
            <person name="Picone N."/>
        </authorList>
    </citation>
    <scope>NUCLEOTIDE SEQUENCE [LARGE SCALE GENOMIC DNA]</scope>
    <source>
        <strain evidence="2">NSCAC1</strain>
    </source>
</reference>
<gene>
    <name evidence="2" type="ORF">NSCAC_0759</name>
</gene>
<dbReference type="Proteomes" id="UP000516072">
    <property type="component" value="Chromosome"/>
</dbReference>
<dbReference type="EMBL" id="LR778175">
    <property type="protein sequence ID" value="CAB1275623.1"/>
    <property type="molecule type" value="Genomic_DNA"/>
</dbReference>
<keyword evidence="3" id="KW-1185">Reference proteome</keyword>
<keyword evidence="1" id="KW-1133">Transmembrane helix</keyword>
<name>A0A7G1Q962_9GAMM</name>
<proteinExistence type="predicted"/>
<dbReference type="KEGG" id="ntg:NSCAC_0759"/>
<accession>A0A7G1Q962</accession>
<evidence type="ECO:0000256" key="1">
    <source>
        <dbReference type="SAM" id="Phobius"/>
    </source>
</evidence>